<keyword evidence="1" id="KW-0175">Coiled coil</keyword>
<dbReference type="InterPro" id="IPR029787">
    <property type="entry name" value="Nucleotide_cyclase"/>
</dbReference>
<dbReference type="GO" id="GO:0043709">
    <property type="term" value="P:cell adhesion involved in single-species biofilm formation"/>
    <property type="evidence" value="ECO:0007669"/>
    <property type="project" value="TreeGrafter"/>
</dbReference>
<dbReference type="Proteomes" id="UP000294697">
    <property type="component" value="Unassembled WGS sequence"/>
</dbReference>
<evidence type="ECO:0000259" key="3">
    <source>
        <dbReference type="PROSITE" id="PS50887"/>
    </source>
</evidence>
<dbReference type="GO" id="GO:0052621">
    <property type="term" value="F:diguanylate cyclase activity"/>
    <property type="evidence" value="ECO:0007669"/>
    <property type="project" value="TreeGrafter"/>
</dbReference>
<accession>A0A4R7YSC7</accession>
<dbReference type="NCBIfam" id="TIGR00254">
    <property type="entry name" value="GGDEF"/>
    <property type="match status" value="1"/>
</dbReference>
<dbReference type="SMART" id="SM00267">
    <property type="entry name" value="GGDEF"/>
    <property type="match status" value="1"/>
</dbReference>
<comment type="caution">
    <text evidence="4">The sequence shown here is derived from an EMBL/GenBank/DDBJ whole genome shotgun (WGS) entry which is preliminary data.</text>
</comment>
<dbReference type="EMBL" id="SODA01000035">
    <property type="protein sequence ID" value="TDV98821.1"/>
    <property type="molecule type" value="Genomic_DNA"/>
</dbReference>
<dbReference type="Gene3D" id="3.30.70.270">
    <property type="match status" value="1"/>
</dbReference>
<keyword evidence="2" id="KW-0812">Transmembrane</keyword>
<dbReference type="Pfam" id="PF07494">
    <property type="entry name" value="Reg_prop"/>
    <property type="match status" value="2"/>
</dbReference>
<dbReference type="InterPro" id="IPR050469">
    <property type="entry name" value="Diguanylate_Cyclase"/>
</dbReference>
<dbReference type="InterPro" id="IPR011110">
    <property type="entry name" value="Reg_prop"/>
</dbReference>
<dbReference type="CDD" id="cd01949">
    <property type="entry name" value="GGDEF"/>
    <property type="match status" value="1"/>
</dbReference>
<sequence length="595" mass="68123">MLVIKYSKNFKGKNFFPHSTVTDILNRNNEELYLATDLGVVSYDFETQSFKELNILDNDYLVYSLTESDNRLWIGTYNNGLFSYNKNTEEIRQYKIGDITDNLIYDTLIDAQNRLWVATNNGLNLINLENSEIKQFYKEVNNLKQPASNTFRDLYLDSNNRVWIATIGGGVSYYNEDGTFTTYLEEDGLASNIVTGIAEDKDSKIWLATHSGISIIDSFSNSIFNLTPADGIGGWEFNTAYSSADKSGLLFGGNHGITFLTDDFSEKNSQSPPVYITDFQLFQKSVDKDRQIFNNQIYSFKADENYLSFEFVALNYDSPQNIKYYYKLDGFDDNWINAEDRYFSSYSNLKAGNYKFKVRAETIRGNLSQEAVLDFRIEKPWYLTLPAFILYILIFTAAVILIIKLRDSIIIHQKNQELETLNSKLAAANSELKEISTIDSLTKIYNRHYFNNKFKDLFALGKRSKTPLSLIIFDLDKFKSINDNYGHLVGDQVLKTAALRAKNILNRNTDFIARYGGDEFVIVLFDTEKSGAEQVISDVKKAIEKPMEIKLNGKNFDLQVKGSFGLKTIIPAADDNFNQTINLADQNLYKNKRNK</sequence>
<evidence type="ECO:0000313" key="4">
    <source>
        <dbReference type="EMBL" id="TDV98821.1"/>
    </source>
</evidence>
<dbReference type="Gene3D" id="2.130.10.10">
    <property type="entry name" value="YVTN repeat-like/Quinoprotein amine dehydrogenase"/>
    <property type="match status" value="1"/>
</dbReference>
<dbReference type="InterPro" id="IPR000160">
    <property type="entry name" value="GGDEF_dom"/>
</dbReference>
<feature type="transmembrane region" description="Helical" evidence="2">
    <location>
        <begin position="381"/>
        <end position="403"/>
    </location>
</feature>
<dbReference type="Gene3D" id="2.60.40.10">
    <property type="entry name" value="Immunoglobulins"/>
    <property type="match status" value="1"/>
</dbReference>
<dbReference type="PANTHER" id="PTHR45138:SF9">
    <property type="entry name" value="DIGUANYLATE CYCLASE DGCM-RELATED"/>
    <property type="match status" value="1"/>
</dbReference>
<dbReference type="Pfam" id="PF00990">
    <property type="entry name" value="GGDEF"/>
    <property type="match status" value="1"/>
</dbReference>
<dbReference type="InterPro" id="IPR015943">
    <property type="entry name" value="WD40/YVTN_repeat-like_dom_sf"/>
</dbReference>
<evidence type="ECO:0000256" key="1">
    <source>
        <dbReference type="SAM" id="Coils"/>
    </source>
</evidence>
<dbReference type="Pfam" id="PF07495">
    <property type="entry name" value="Y_Y_Y"/>
    <property type="match status" value="1"/>
</dbReference>
<protein>
    <submittedName>
        <fullName evidence="4">Diguanylate cyclase (GGDEF)-like protein</fullName>
    </submittedName>
</protein>
<dbReference type="PANTHER" id="PTHR45138">
    <property type="entry name" value="REGULATORY COMPONENTS OF SENSORY TRANSDUCTION SYSTEM"/>
    <property type="match status" value="1"/>
</dbReference>
<dbReference type="InterPro" id="IPR043128">
    <property type="entry name" value="Rev_trsase/Diguanyl_cyclase"/>
</dbReference>
<dbReference type="InterPro" id="IPR011123">
    <property type="entry name" value="Y_Y_Y"/>
</dbReference>
<feature type="coiled-coil region" evidence="1">
    <location>
        <begin position="411"/>
        <end position="438"/>
    </location>
</feature>
<dbReference type="FunFam" id="3.30.70.270:FF:000001">
    <property type="entry name" value="Diguanylate cyclase domain protein"/>
    <property type="match status" value="1"/>
</dbReference>
<evidence type="ECO:0000256" key="2">
    <source>
        <dbReference type="SAM" id="Phobius"/>
    </source>
</evidence>
<keyword evidence="2" id="KW-1133">Transmembrane helix</keyword>
<keyword evidence="2" id="KW-0472">Membrane</keyword>
<dbReference type="SUPFAM" id="SSF55073">
    <property type="entry name" value="Nucleotide cyclase"/>
    <property type="match status" value="1"/>
</dbReference>
<dbReference type="GO" id="GO:0005886">
    <property type="term" value="C:plasma membrane"/>
    <property type="evidence" value="ECO:0007669"/>
    <property type="project" value="TreeGrafter"/>
</dbReference>
<feature type="domain" description="GGDEF" evidence="3">
    <location>
        <begin position="466"/>
        <end position="595"/>
    </location>
</feature>
<reference evidence="4 5" key="1">
    <citation type="submission" date="2019-03" db="EMBL/GenBank/DDBJ databases">
        <title>Subsurface microbial communities from deep shales in Ohio and West Virginia, USA.</title>
        <authorList>
            <person name="Wrighton K."/>
        </authorList>
    </citation>
    <scope>NUCLEOTIDE SEQUENCE [LARGE SCALE GENOMIC DNA]</scope>
    <source>
        <strain evidence="4 5">MSL9.2</strain>
    </source>
</reference>
<dbReference type="AlphaFoldDB" id="A0A4R7YSC7"/>
<dbReference type="InterPro" id="IPR013783">
    <property type="entry name" value="Ig-like_fold"/>
</dbReference>
<name>A0A4R7YSC7_9FIRM</name>
<dbReference type="SUPFAM" id="SSF63829">
    <property type="entry name" value="Calcium-dependent phosphotriesterase"/>
    <property type="match status" value="1"/>
</dbReference>
<gene>
    <name evidence="4" type="ORF">C8C77_1351</name>
</gene>
<organism evidence="4 5">
    <name type="scientific">Halanaerobium saccharolyticum</name>
    <dbReference type="NCBI Taxonomy" id="43595"/>
    <lineage>
        <taxon>Bacteria</taxon>
        <taxon>Bacillati</taxon>
        <taxon>Bacillota</taxon>
        <taxon>Clostridia</taxon>
        <taxon>Halanaerobiales</taxon>
        <taxon>Halanaerobiaceae</taxon>
        <taxon>Halanaerobium</taxon>
    </lineage>
</organism>
<dbReference type="GO" id="GO:1902201">
    <property type="term" value="P:negative regulation of bacterial-type flagellum-dependent cell motility"/>
    <property type="evidence" value="ECO:0007669"/>
    <property type="project" value="TreeGrafter"/>
</dbReference>
<dbReference type="PROSITE" id="PS50887">
    <property type="entry name" value="GGDEF"/>
    <property type="match status" value="1"/>
</dbReference>
<dbReference type="OrthoDB" id="9813394at2"/>
<proteinExistence type="predicted"/>
<evidence type="ECO:0000313" key="5">
    <source>
        <dbReference type="Proteomes" id="UP000294697"/>
    </source>
</evidence>